<proteinExistence type="predicted"/>
<name>A0A3S2TMK9_9BURK</name>
<dbReference type="SUPFAM" id="SSF54626">
    <property type="entry name" value="Chalcone isomerase"/>
    <property type="match status" value="1"/>
</dbReference>
<dbReference type="PANTHER" id="PTHR47698:SF2">
    <property type="entry name" value="FATTY-ACID-BINDING PROTEIN 3, CHLOROPLASTIC"/>
    <property type="match status" value="1"/>
</dbReference>
<dbReference type="OrthoDB" id="9795336at2"/>
<comment type="caution">
    <text evidence="3">The sequence shown here is derived from an EMBL/GenBank/DDBJ whole genome shotgun (WGS) entry which is preliminary data.</text>
</comment>
<dbReference type="AlphaFoldDB" id="A0A3S2TMK9"/>
<evidence type="ECO:0000259" key="2">
    <source>
        <dbReference type="Pfam" id="PF16036"/>
    </source>
</evidence>
<gene>
    <name evidence="3" type="ORF">ENE75_11095</name>
</gene>
<feature type="signal peptide" evidence="1">
    <location>
        <begin position="1"/>
        <end position="27"/>
    </location>
</feature>
<dbReference type="InterPro" id="IPR016088">
    <property type="entry name" value="Chalcone_isomerase_3-sand"/>
</dbReference>
<accession>A0A3S2TMK9</accession>
<feature type="domain" description="Chalcone isomerase" evidence="2">
    <location>
        <begin position="28"/>
        <end position="195"/>
    </location>
</feature>
<reference evidence="3 4" key="1">
    <citation type="submission" date="2019-01" db="EMBL/GenBank/DDBJ databases">
        <authorList>
            <person name="Chen W.-M."/>
        </authorList>
    </citation>
    <scope>NUCLEOTIDE SEQUENCE [LARGE SCALE GENOMIC DNA]</scope>
    <source>
        <strain evidence="3 4">ICH-3</strain>
    </source>
</reference>
<organism evidence="3 4">
    <name type="scientific">Rubrivivax albus</name>
    <dbReference type="NCBI Taxonomy" id="2499835"/>
    <lineage>
        <taxon>Bacteria</taxon>
        <taxon>Pseudomonadati</taxon>
        <taxon>Pseudomonadota</taxon>
        <taxon>Betaproteobacteria</taxon>
        <taxon>Burkholderiales</taxon>
        <taxon>Sphaerotilaceae</taxon>
        <taxon>Rubrivivax</taxon>
    </lineage>
</organism>
<sequence>MFRAFVPALGPLIGLLIGLLATQPAAAAVVSGVDYPERLTVAGQPLVLNGAGIRYRFVVKVYTAGLYLPAKAATAEQALAMPGAKRLHIQMLRDIDGNTLGRLFTRGMEDNSTRAQFAKAIPGTLQLSELFVAKKNLKAGEHFSVEYRPGTGTQVLVNGQAMGKPIVEPEFFAAMMRIWLGDKPADDTLKDQLLGKPVEAQPGQLN</sequence>
<dbReference type="RefSeq" id="WP_128198377.1">
    <property type="nucleotide sequence ID" value="NZ_SACT01000003.1"/>
</dbReference>
<keyword evidence="1" id="KW-0732">Signal</keyword>
<dbReference type="InterPro" id="IPR016087">
    <property type="entry name" value="Chalcone_isomerase"/>
</dbReference>
<dbReference type="EMBL" id="SACT01000003">
    <property type="protein sequence ID" value="RVT51376.1"/>
    <property type="molecule type" value="Genomic_DNA"/>
</dbReference>
<evidence type="ECO:0000313" key="4">
    <source>
        <dbReference type="Proteomes" id="UP000288178"/>
    </source>
</evidence>
<protein>
    <recommendedName>
        <fullName evidence="2">Chalcone isomerase domain-containing protein</fullName>
    </recommendedName>
</protein>
<feature type="chain" id="PRO_5018554638" description="Chalcone isomerase domain-containing protein" evidence="1">
    <location>
        <begin position="28"/>
        <end position="206"/>
    </location>
</feature>
<dbReference type="PANTHER" id="PTHR47698">
    <property type="entry name" value="FATTY-ACID-BINDING PROTEIN 3, CHLOROPLASTIC"/>
    <property type="match status" value="1"/>
</dbReference>
<keyword evidence="4" id="KW-1185">Reference proteome</keyword>
<evidence type="ECO:0000256" key="1">
    <source>
        <dbReference type="SAM" id="SignalP"/>
    </source>
</evidence>
<dbReference type="Gene3D" id="3.50.70.10">
    <property type="match status" value="1"/>
</dbReference>
<dbReference type="InterPro" id="IPR036298">
    <property type="entry name" value="Chalcone_isomerase_sf"/>
</dbReference>
<evidence type="ECO:0000313" key="3">
    <source>
        <dbReference type="EMBL" id="RVT51376.1"/>
    </source>
</evidence>
<dbReference type="Proteomes" id="UP000288178">
    <property type="component" value="Unassembled WGS sequence"/>
</dbReference>
<dbReference type="Pfam" id="PF16036">
    <property type="entry name" value="Chalcone_3"/>
    <property type="match status" value="1"/>
</dbReference>
<dbReference type="GO" id="GO:0016872">
    <property type="term" value="F:intramolecular lyase activity"/>
    <property type="evidence" value="ECO:0007669"/>
    <property type="project" value="InterPro"/>
</dbReference>